<reference evidence="3" key="2">
    <citation type="submission" date="2020-09" db="EMBL/GenBank/DDBJ databases">
        <authorList>
            <person name="Sun Q."/>
            <person name="Zhou Y."/>
        </authorList>
    </citation>
    <scope>NUCLEOTIDE SEQUENCE</scope>
    <source>
        <strain evidence="3">CGMCC 1.12785</strain>
    </source>
</reference>
<dbReference type="RefSeq" id="WP_188549317.1">
    <property type="nucleotide sequence ID" value="NZ_BMFY01000002.1"/>
</dbReference>
<evidence type="ECO:0000313" key="4">
    <source>
        <dbReference type="Proteomes" id="UP000616114"/>
    </source>
</evidence>
<dbReference type="Gene3D" id="2.40.160.210">
    <property type="entry name" value="Acyl-CoA thioesterase, double hotdog domain"/>
    <property type="match status" value="1"/>
</dbReference>
<keyword evidence="4" id="KW-1185">Reference proteome</keyword>
<sequence>MGSTHLGLDGEPVPDAYFVRTAEGSDSSEFHSTLHSQGAWQPGEQHMAAASGLLIHEIERRHPREDVAISRISFDILGVIHGGRFTIETAVLRPGRTIELIEATLAHDGRAAIRARVWRLVLGDTAHLADADLPALPPPTESRPSDVMTSVWAGGFIASLDALPAGDGEPGVGRIWLRHRHPLVLDEPSPGIAPVMGLVDVANGIALKLDPHQYLYPNVDLDVHLFRTPAAGMLGIEARVSIGPDGRGLTSSVLHDQDGPFGTAAQSLTVRNRA</sequence>
<dbReference type="InterPro" id="IPR029069">
    <property type="entry name" value="HotDog_dom_sf"/>
</dbReference>
<dbReference type="EMBL" id="BMFY01000002">
    <property type="protein sequence ID" value="GGA05066.1"/>
    <property type="molecule type" value="Genomic_DNA"/>
</dbReference>
<name>A0A8J2TVS7_9MICO</name>
<dbReference type="AlphaFoldDB" id="A0A8J2TVS7"/>
<feature type="domain" description="Acyl-CoA thioesterase-like C-terminal" evidence="2">
    <location>
        <begin position="154"/>
        <end position="270"/>
    </location>
</feature>
<evidence type="ECO:0000259" key="2">
    <source>
        <dbReference type="Pfam" id="PF20789"/>
    </source>
</evidence>
<proteinExistence type="predicted"/>
<comment type="caution">
    <text evidence="3">The sequence shown here is derived from an EMBL/GenBank/DDBJ whole genome shotgun (WGS) entry which is preliminary data.</text>
</comment>
<reference evidence="3" key="1">
    <citation type="journal article" date="2014" name="Int. J. Syst. Evol. Microbiol.">
        <title>Complete genome sequence of Corynebacterium casei LMG S-19264T (=DSM 44701T), isolated from a smear-ripened cheese.</title>
        <authorList>
            <consortium name="US DOE Joint Genome Institute (JGI-PGF)"/>
            <person name="Walter F."/>
            <person name="Albersmeier A."/>
            <person name="Kalinowski J."/>
            <person name="Ruckert C."/>
        </authorList>
    </citation>
    <scope>NUCLEOTIDE SEQUENCE</scope>
    <source>
        <strain evidence="3">CGMCC 1.12785</strain>
    </source>
</reference>
<dbReference type="InterPro" id="IPR049449">
    <property type="entry name" value="TesB_ACOT8-like_N"/>
</dbReference>
<protein>
    <submittedName>
        <fullName evidence="3">Thioesterase</fullName>
    </submittedName>
</protein>
<gene>
    <name evidence="3" type="ORF">GCM10011333_04680</name>
</gene>
<dbReference type="SUPFAM" id="SSF54637">
    <property type="entry name" value="Thioesterase/thiol ester dehydrase-isomerase"/>
    <property type="match status" value="1"/>
</dbReference>
<dbReference type="Pfam" id="PF13622">
    <property type="entry name" value="4HBT_3"/>
    <property type="match status" value="1"/>
</dbReference>
<dbReference type="Pfam" id="PF20789">
    <property type="entry name" value="4HBT_3C"/>
    <property type="match status" value="1"/>
</dbReference>
<organism evidence="3 4">
    <name type="scientific">Sediminivirga luteola</name>
    <dbReference type="NCBI Taxonomy" id="1774748"/>
    <lineage>
        <taxon>Bacteria</taxon>
        <taxon>Bacillati</taxon>
        <taxon>Actinomycetota</taxon>
        <taxon>Actinomycetes</taxon>
        <taxon>Micrococcales</taxon>
        <taxon>Brevibacteriaceae</taxon>
        <taxon>Sediminivirga</taxon>
    </lineage>
</organism>
<feature type="domain" description="Acyl-CoA thioesterase-like N-terminal HotDog" evidence="1">
    <location>
        <begin position="38"/>
        <end position="119"/>
    </location>
</feature>
<dbReference type="Proteomes" id="UP000616114">
    <property type="component" value="Unassembled WGS sequence"/>
</dbReference>
<evidence type="ECO:0000259" key="1">
    <source>
        <dbReference type="Pfam" id="PF13622"/>
    </source>
</evidence>
<evidence type="ECO:0000313" key="3">
    <source>
        <dbReference type="EMBL" id="GGA05066.1"/>
    </source>
</evidence>
<dbReference type="InterPro" id="IPR042171">
    <property type="entry name" value="Acyl-CoA_hotdog"/>
</dbReference>
<accession>A0A8J2TVS7</accession>
<dbReference type="InterPro" id="IPR049450">
    <property type="entry name" value="ACOT8-like_C"/>
</dbReference>